<evidence type="ECO:0000313" key="1">
    <source>
        <dbReference type="EMBL" id="CAE2276525.1"/>
    </source>
</evidence>
<reference evidence="1" key="1">
    <citation type="submission" date="2021-01" db="EMBL/GenBank/DDBJ databases">
        <authorList>
            <person name="Corre E."/>
            <person name="Pelletier E."/>
            <person name="Niang G."/>
            <person name="Scheremetjew M."/>
            <person name="Finn R."/>
            <person name="Kale V."/>
            <person name="Holt S."/>
            <person name="Cochrane G."/>
            <person name="Meng A."/>
            <person name="Brown T."/>
            <person name="Cohen L."/>
        </authorList>
    </citation>
    <scope>NUCLEOTIDE SEQUENCE</scope>
    <source>
        <strain evidence="1">Isolate 1302-5</strain>
    </source>
</reference>
<proteinExistence type="predicted"/>
<gene>
    <name evidence="1" type="ORF">OAUR00152_LOCUS35172</name>
</gene>
<dbReference type="EMBL" id="HBKQ01050969">
    <property type="protein sequence ID" value="CAE2276525.1"/>
    <property type="molecule type" value="Transcribed_RNA"/>
</dbReference>
<dbReference type="AlphaFoldDB" id="A0A7S4JWH4"/>
<accession>A0A7S4JWH4</accession>
<sequence>MINIAGIQSLKRSVSFGVCGSTCQRSPSLEESSRCTHEERSARALENRPRRLMARCRSAPLSVRSYASSAWDETKCEVKEDIYCSVSEERSVHNVSVSSREKIFRTTSSLSDHDPKQFLLSSLSRVFTHQESLRLSDLMARDNQHRATLENSSLLGLQYLHEEIDNTTLFEISDSSIGPLSSDAVARDNHSAILGTSCLLGLQYLQEEIDDSILFEISDSSIGHNLA</sequence>
<protein>
    <submittedName>
        <fullName evidence="1">Uncharacterized protein</fullName>
    </submittedName>
</protein>
<organism evidence="1">
    <name type="scientific">Odontella aurita</name>
    <dbReference type="NCBI Taxonomy" id="265563"/>
    <lineage>
        <taxon>Eukaryota</taxon>
        <taxon>Sar</taxon>
        <taxon>Stramenopiles</taxon>
        <taxon>Ochrophyta</taxon>
        <taxon>Bacillariophyta</taxon>
        <taxon>Mediophyceae</taxon>
        <taxon>Biddulphiophycidae</taxon>
        <taxon>Eupodiscales</taxon>
        <taxon>Odontellaceae</taxon>
        <taxon>Odontella</taxon>
    </lineage>
</organism>
<name>A0A7S4JWH4_9STRA</name>